<sequence>MGGGRGYARAGSPAGFAARLRGLARQSRAWGHVFGYARVGSCRGQAVMAMHRLARGQSLHRTDGGRACRLGCGHVGGSWRRRWVRQGAVVEPRRTAVMARWRLGLPRPCPDSVVA</sequence>
<protein>
    <submittedName>
        <fullName evidence="1">Uncharacterized protein</fullName>
    </submittedName>
</protein>
<reference evidence="1 2" key="1">
    <citation type="submission" date="2019-11" db="EMBL/GenBank/DDBJ databases">
        <title>Whole genome sequence of Oryza granulata.</title>
        <authorList>
            <person name="Li W."/>
        </authorList>
    </citation>
    <scope>NUCLEOTIDE SEQUENCE [LARGE SCALE GENOMIC DNA]</scope>
    <source>
        <strain evidence="2">cv. Menghai</strain>
        <tissue evidence="1">Leaf</tissue>
    </source>
</reference>
<keyword evidence="2" id="KW-1185">Reference proteome</keyword>
<evidence type="ECO:0000313" key="1">
    <source>
        <dbReference type="EMBL" id="KAF0888712.1"/>
    </source>
</evidence>
<dbReference type="AlphaFoldDB" id="A0A6G1BLG7"/>
<dbReference type="Proteomes" id="UP000479710">
    <property type="component" value="Unassembled WGS sequence"/>
</dbReference>
<dbReference type="EMBL" id="SPHZ02000012">
    <property type="protein sequence ID" value="KAF0888712.1"/>
    <property type="molecule type" value="Genomic_DNA"/>
</dbReference>
<accession>A0A6G1BLG7</accession>
<evidence type="ECO:0000313" key="2">
    <source>
        <dbReference type="Proteomes" id="UP000479710"/>
    </source>
</evidence>
<name>A0A6G1BLG7_9ORYZ</name>
<organism evidence="1 2">
    <name type="scientific">Oryza meyeriana var. granulata</name>
    <dbReference type="NCBI Taxonomy" id="110450"/>
    <lineage>
        <taxon>Eukaryota</taxon>
        <taxon>Viridiplantae</taxon>
        <taxon>Streptophyta</taxon>
        <taxon>Embryophyta</taxon>
        <taxon>Tracheophyta</taxon>
        <taxon>Spermatophyta</taxon>
        <taxon>Magnoliopsida</taxon>
        <taxon>Liliopsida</taxon>
        <taxon>Poales</taxon>
        <taxon>Poaceae</taxon>
        <taxon>BOP clade</taxon>
        <taxon>Oryzoideae</taxon>
        <taxon>Oryzeae</taxon>
        <taxon>Oryzinae</taxon>
        <taxon>Oryza</taxon>
        <taxon>Oryza meyeriana</taxon>
    </lineage>
</organism>
<comment type="caution">
    <text evidence="1">The sequence shown here is derived from an EMBL/GenBank/DDBJ whole genome shotgun (WGS) entry which is preliminary data.</text>
</comment>
<proteinExistence type="predicted"/>
<gene>
    <name evidence="1" type="ORF">E2562_016752</name>
</gene>